<gene>
    <name evidence="1" type="ORF">GCM10010832_02720</name>
</gene>
<accession>A0ABQ1SBK8</accession>
<evidence type="ECO:0008006" key="3">
    <source>
        <dbReference type="Google" id="ProtNLM"/>
    </source>
</evidence>
<keyword evidence="2" id="KW-1185">Reference proteome</keyword>
<protein>
    <recommendedName>
        <fullName evidence="3">SpoVT-AbrB domain-containing protein</fullName>
    </recommendedName>
</protein>
<evidence type="ECO:0000313" key="1">
    <source>
        <dbReference type="EMBL" id="GGE25421.1"/>
    </source>
</evidence>
<dbReference type="EMBL" id="BMGM01000001">
    <property type="protein sequence ID" value="GGE25421.1"/>
    <property type="molecule type" value="Genomic_DNA"/>
</dbReference>
<dbReference type="RefSeq" id="WP_194428393.1">
    <property type="nucleotide sequence ID" value="NZ_BMGM01000001.1"/>
</dbReference>
<reference evidence="2" key="1">
    <citation type="journal article" date="2019" name="Int. J. Syst. Evol. Microbiol.">
        <title>The Global Catalogue of Microorganisms (GCM) 10K type strain sequencing project: providing services to taxonomists for standard genome sequencing and annotation.</title>
        <authorList>
            <consortium name="The Broad Institute Genomics Platform"/>
            <consortium name="The Broad Institute Genome Sequencing Center for Infectious Disease"/>
            <person name="Wu L."/>
            <person name="Ma J."/>
        </authorList>
    </citation>
    <scope>NUCLEOTIDE SEQUENCE [LARGE SCALE GENOMIC DNA]</scope>
    <source>
        <strain evidence="2">CGMCC 1.12931</strain>
    </source>
</reference>
<comment type="caution">
    <text evidence="1">The sequence shown here is derived from an EMBL/GenBank/DDBJ whole genome shotgun (WGS) entry which is preliminary data.</text>
</comment>
<organism evidence="1 2">
    <name type="scientific">Psychroflexus planctonicus</name>
    <dbReference type="NCBI Taxonomy" id="1526575"/>
    <lineage>
        <taxon>Bacteria</taxon>
        <taxon>Pseudomonadati</taxon>
        <taxon>Bacteroidota</taxon>
        <taxon>Flavobacteriia</taxon>
        <taxon>Flavobacteriales</taxon>
        <taxon>Flavobacteriaceae</taxon>
        <taxon>Psychroflexus</taxon>
    </lineage>
</organism>
<name>A0ABQ1SBK8_9FLAO</name>
<evidence type="ECO:0000313" key="2">
    <source>
        <dbReference type="Proteomes" id="UP000599179"/>
    </source>
</evidence>
<dbReference type="Proteomes" id="UP000599179">
    <property type="component" value="Unassembled WGS sequence"/>
</dbReference>
<proteinExistence type="predicted"/>
<sequence>MKAVEFKTKIKDNQIKIPKKMLSKFDFNHNENIRVIVLLDDQDTIDEQIFKEATKKQFLKGYADSDSIYGN</sequence>